<reference evidence="5 6" key="1">
    <citation type="submission" date="2020-08" db="EMBL/GenBank/DDBJ databases">
        <title>Novel species isolated from subtropical streams in China.</title>
        <authorList>
            <person name="Lu H."/>
        </authorList>
    </citation>
    <scope>NUCLEOTIDE SEQUENCE [LARGE SCALE GENOMIC DNA]</scope>
    <source>
        <strain evidence="5 6">CCTCC AB 2015119</strain>
    </source>
</reference>
<evidence type="ECO:0000313" key="6">
    <source>
        <dbReference type="Proteomes" id="UP000637632"/>
    </source>
</evidence>
<protein>
    <recommendedName>
        <fullName evidence="4">HTH luxR-type domain-containing protein</fullName>
    </recommendedName>
</protein>
<dbReference type="SUPFAM" id="SSF46894">
    <property type="entry name" value="C-terminal effector domain of the bipartite response regulators"/>
    <property type="match status" value="1"/>
</dbReference>
<dbReference type="Proteomes" id="UP000637632">
    <property type="component" value="Unassembled WGS sequence"/>
</dbReference>
<name>A0ABR6XB83_9BURK</name>
<proteinExistence type="predicted"/>
<organism evidence="5 6">
    <name type="scientific">Undibacterium aquatile</name>
    <dbReference type="NCBI Taxonomy" id="1537398"/>
    <lineage>
        <taxon>Bacteria</taxon>
        <taxon>Pseudomonadati</taxon>
        <taxon>Pseudomonadota</taxon>
        <taxon>Betaproteobacteria</taxon>
        <taxon>Burkholderiales</taxon>
        <taxon>Oxalobacteraceae</taxon>
        <taxon>Undibacterium</taxon>
    </lineage>
</organism>
<dbReference type="RefSeq" id="WP_190476829.1">
    <property type="nucleotide sequence ID" value="NZ_JACOFT010000001.1"/>
</dbReference>
<dbReference type="PANTHER" id="PTHR44688">
    <property type="entry name" value="DNA-BINDING TRANSCRIPTIONAL ACTIVATOR DEVR_DOSR"/>
    <property type="match status" value="1"/>
</dbReference>
<evidence type="ECO:0000256" key="1">
    <source>
        <dbReference type="ARBA" id="ARBA00023015"/>
    </source>
</evidence>
<evidence type="ECO:0000256" key="3">
    <source>
        <dbReference type="ARBA" id="ARBA00023163"/>
    </source>
</evidence>
<keyword evidence="2" id="KW-0238">DNA-binding</keyword>
<dbReference type="EMBL" id="JACOFT010000001">
    <property type="protein sequence ID" value="MBC3810086.1"/>
    <property type="molecule type" value="Genomic_DNA"/>
</dbReference>
<dbReference type="PRINTS" id="PR00038">
    <property type="entry name" value="HTHLUXR"/>
</dbReference>
<dbReference type="Pfam" id="PF00196">
    <property type="entry name" value="GerE"/>
    <property type="match status" value="1"/>
</dbReference>
<keyword evidence="3" id="KW-0804">Transcription</keyword>
<dbReference type="InterPro" id="IPR000792">
    <property type="entry name" value="Tscrpt_reg_LuxR_C"/>
</dbReference>
<gene>
    <name evidence="5" type="ORF">H8K26_01415</name>
</gene>
<keyword evidence="1" id="KW-0805">Transcription regulation</keyword>
<dbReference type="PANTHER" id="PTHR44688:SF16">
    <property type="entry name" value="DNA-BINDING TRANSCRIPTIONAL ACTIVATOR DEVR_DOSR"/>
    <property type="match status" value="1"/>
</dbReference>
<comment type="caution">
    <text evidence="5">The sequence shown here is derived from an EMBL/GenBank/DDBJ whole genome shotgun (WGS) entry which is preliminary data.</text>
</comment>
<dbReference type="InterPro" id="IPR036388">
    <property type="entry name" value="WH-like_DNA-bd_sf"/>
</dbReference>
<evidence type="ECO:0000256" key="2">
    <source>
        <dbReference type="ARBA" id="ARBA00023125"/>
    </source>
</evidence>
<sequence length="369" mass="41104">MEEKLDSIIGKIYDVALDQQAWSMLLADISETIGAVAGFYAGLDTRNGRGAFWYTHNHVPDIATLYNQQYLPHDPTLAHVIQSPGKAFTCADYISDEIAKEHPFYTNFLTPIGIRYVLSGVVSMRGSTVSFFGFQRTPNHPPFGSQETAIMQRLIPHLQKADELATKMSEISETKRLAMAFLDRIDYGVVFVDGTGLIRMTNQRAERLLQIGDVICARFGRLQMKSSKEDQTLRERIFSAISACDPQGGAVVTSDAAEDVQVRVVVLPIGRDEQKRLDDQEARAVVVITESERKSALAPQFLQDQYGLTAAEIRVAIGLASGRSFEELCEVLFVSLPTIKTHARHIFQKMDIHRQAELVRLVYGLPALA</sequence>
<accession>A0ABR6XB83</accession>
<dbReference type="InterPro" id="IPR016032">
    <property type="entry name" value="Sig_transdc_resp-reg_C-effctor"/>
</dbReference>
<keyword evidence="6" id="KW-1185">Reference proteome</keyword>
<dbReference type="Gene3D" id="1.10.10.10">
    <property type="entry name" value="Winged helix-like DNA-binding domain superfamily/Winged helix DNA-binding domain"/>
    <property type="match status" value="1"/>
</dbReference>
<feature type="domain" description="HTH luxR-type" evidence="4">
    <location>
        <begin position="305"/>
        <end position="362"/>
    </location>
</feature>
<dbReference type="SMART" id="SM00421">
    <property type="entry name" value="HTH_LUXR"/>
    <property type="match status" value="1"/>
</dbReference>
<evidence type="ECO:0000259" key="4">
    <source>
        <dbReference type="SMART" id="SM00421"/>
    </source>
</evidence>
<evidence type="ECO:0000313" key="5">
    <source>
        <dbReference type="EMBL" id="MBC3810086.1"/>
    </source>
</evidence>